<feature type="chain" id="PRO_5012084295" evidence="1">
    <location>
        <begin position="26"/>
        <end position="240"/>
    </location>
</feature>
<protein>
    <submittedName>
        <fullName evidence="2">Type IV secretion system family protein</fullName>
    </submittedName>
</protein>
<dbReference type="EMBL" id="NNRK01000020">
    <property type="protein sequence ID" value="OYR17273.1"/>
    <property type="molecule type" value="Genomic_DNA"/>
</dbReference>
<evidence type="ECO:0000256" key="1">
    <source>
        <dbReference type="SAM" id="SignalP"/>
    </source>
</evidence>
<reference evidence="2 3" key="1">
    <citation type="submission" date="2017-07" db="EMBL/GenBank/DDBJ databases">
        <title>Phylogenetic study on the rhizospheric bacterium Ochrobactrum sp. A44.</title>
        <authorList>
            <person name="Krzyzanowska D.M."/>
            <person name="Ossowicki A."/>
            <person name="Rajewska M."/>
            <person name="Maciag T."/>
            <person name="Kaczynski Z."/>
            <person name="Czerwicka M."/>
            <person name="Jafra S."/>
        </authorList>
    </citation>
    <scope>NUCLEOTIDE SEQUENCE [LARGE SCALE GENOMIC DNA]</scope>
    <source>
        <strain evidence="2 3">PR17</strain>
    </source>
</reference>
<dbReference type="InterPro" id="IPR023220">
    <property type="entry name" value="T4SS_VirB5-domain"/>
</dbReference>
<dbReference type="AlphaFoldDB" id="A0A256FR23"/>
<dbReference type="Pfam" id="PF07996">
    <property type="entry name" value="T4SS"/>
    <property type="match status" value="1"/>
</dbReference>
<dbReference type="SUPFAM" id="SSF101082">
    <property type="entry name" value="Typo IV secretion system protein TraC"/>
    <property type="match status" value="1"/>
</dbReference>
<dbReference type="RefSeq" id="WP_094574654.1">
    <property type="nucleotide sequence ID" value="NZ_JBHEEL010000012.1"/>
</dbReference>
<organism evidence="2 3">
    <name type="scientific">Brucella rhizosphaerae</name>
    <dbReference type="NCBI Taxonomy" id="571254"/>
    <lineage>
        <taxon>Bacteria</taxon>
        <taxon>Pseudomonadati</taxon>
        <taxon>Pseudomonadota</taxon>
        <taxon>Alphaproteobacteria</taxon>
        <taxon>Hyphomicrobiales</taxon>
        <taxon>Brucellaceae</taxon>
        <taxon>Brucella/Ochrobactrum group</taxon>
        <taxon>Brucella</taxon>
    </lineage>
</organism>
<keyword evidence="1" id="KW-0732">Signal</keyword>
<accession>A0A256FR23</accession>
<proteinExistence type="predicted"/>
<dbReference type="Proteomes" id="UP000216345">
    <property type="component" value="Unassembled WGS sequence"/>
</dbReference>
<sequence length="240" mass="24806">MKRLIISASAIAVASASFAPMAAYAGGVPVIDAANYEVAKQTSVTTDKILGTNKEILTTVEETLKAVTGDRGGDANQMQNLAVGNGFSVSSMPSFDSLMSGGVPNFGSMGGDIAKVASTFINGLQLVKNLSGQANSSFSGDKSYEQMVNTVLGVAALVNGSQQAVTTRRSAFEQAGQSIGQAKDIKGSIDQNTQLQVQAGLTVNELIGVMNGAVSSLQADNQRRLTDISNSKKVLTYSAN</sequence>
<evidence type="ECO:0000313" key="2">
    <source>
        <dbReference type="EMBL" id="OYR17273.1"/>
    </source>
</evidence>
<dbReference type="OrthoDB" id="8071183at2"/>
<keyword evidence="3" id="KW-1185">Reference proteome</keyword>
<dbReference type="InterPro" id="IPR014158">
    <property type="entry name" value="T4SS_VirB5"/>
</dbReference>
<gene>
    <name evidence="2" type="ORF">CEV32_3935</name>
</gene>
<name>A0A256FR23_9HYPH</name>
<feature type="signal peptide" evidence="1">
    <location>
        <begin position="1"/>
        <end position="25"/>
    </location>
</feature>
<comment type="caution">
    <text evidence="2">The sequence shown here is derived from an EMBL/GenBank/DDBJ whole genome shotgun (WGS) entry which is preliminary data.</text>
</comment>
<dbReference type="Gene3D" id="1.20.58.430">
    <property type="entry name" value="Type IV secretion system, VirB5-domain"/>
    <property type="match status" value="1"/>
</dbReference>
<evidence type="ECO:0000313" key="3">
    <source>
        <dbReference type="Proteomes" id="UP000216345"/>
    </source>
</evidence>